<dbReference type="GO" id="GO:0016787">
    <property type="term" value="F:hydrolase activity"/>
    <property type="evidence" value="ECO:0007669"/>
    <property type="project" value="UniProtKB-KW"/>
</dbReference>
<dbReference type="InterPro" id="IPR011629">
    <property type="entry name" value="CobW-like_C"/>
</dbReference>
<dbReference type="STRING" id="713585.THITH_01680"/>
<dbReference type="PANTHER" id="PTHR13748">
    <property type="entry name" value="COBW-RELATED"/>
    <property type="match status" value="1"/>
</dbReference>
<dbReference type="AlphaFoldDB" id="W0DJP0"/>
<comment type="function">
    <text evidence="5">Zinc chaperone that directly transfers zinc cofactor to target proteins, thereby activating them. Zinc is transferred from the CXCC motif in the GTPase domain to the zinc binding site in target proteins in a process requiring GTP hydrolysis.</text>
</comment>
<comment type="similarity">
    <text evidence="4">Belongs to the SIMIBI class G3E GTPase family. ZNG1 subfamily.</text>
</comment>
<name>W0DJP0_9GAMM</name>
<keyword evidence="1" id="KW-0547">Nucleotide-binding</keyword>
<evidence type="ECO:0000313" key="10">
    <source>
        <dbReference type="Proteomes" id="UP000005289"/>
    </source>
</evidence>
<dbReference type="PANTHER" id="PTHR13748:SF59">
    <property type="entry name" value="COBW C-TERMINAL DOMAIN-CONTAINING PROTEIN"/>
    <property type="match status" value="1"/>
</dbReference>
<dbReference type="Pfam" id="PF07683">
    <property type="entry name" value="CobW_C"/>
    <property type="match status" value="1"/>
</dbReference>
<organism evidence="9 10">
    <name type="scientific">Thioalkalivibrio paradoxus ARh 1</name>
    <dbReference type="NCBI Taxonomy" id="713585"/>
    <lineage>
        <taxon>Bacteria</taxon>
        <taxon>Pseudomonadati</taxon>
        <taxon>Pseudomonadota</taxon>
        <taxon>Gammaproteobacteria</taxon>
        <taxon>Chromatiales</taxon>
        <taxon>Ectothiorhodospiraceae</taxon>
        <taxon>Thioalkalivibrio</taxon>
    </lineage>
</organism>
<dbReference type="HOGENOM" id="CLU_017452_0_1_6"/>
<dbReference type="Gene3D" id="3.30.1220.10">
    <property type="entry name" value="CobW-like, C-terminal domain"/>
    <property type="match status" value="1"/>
</dbReference>
<dbReference type="InterPro" id="IPR027417">
    <property type="entry name" value="P-loop_NTPase"/>
</dbReference>
<dbReference type="Proteomes" id="UP000005289">
    <property type="component" value="Chromosome"/>
</dbReference>
<keyword evidence="3" id="KW-0143">Chaperone</keyword>
<comment type="catalytic activity">
    <reaction evidence="6">
        <text>GTP + H2O = GDP + phosphate + H(+)</text>
        <dbReference type="Rhea" id="RHEA:19669"/>
        <dbReference type="ChEBI" id="CHEBI:15377"/>
        <dbReference type="ChEBI" id="CHEBI:15378"/>
        <dbReference type="ChEBI" id="CHEBI:37565"/>
        <dbReference type="ChEBI" id="CHEBI:43474"/>
        <dbReference type="ChEBI" id="CHEBI:58189"/>
    </reaction>
    <physiologicalReaction direction="left-to-right" evidence="6">
        <dbReference type="Rhea" id="RHEA:19670"/>
    </physiologicalReaction>
</comment>
<dbReference type="Pfam" id="PF02492">
    <property type="entry name" value="cobW"/>
    <property type="match status" value="1"/>
</dbReference>
<dbReference type="KEGG" id="tti:THITH_01680"/>
<accession>W0DJP0</accession>
<reference evidence="9 10" key="1">
    <citation type="submission" date="2013-12" db="EMBL/GenBank/DDBJ databases">
        <authorList>
            <consortium name="DOE Joint Genome Institute"/>
            <person name="Muyzer G."/>
            <person name="Huntemann M."/>
            <person name="Han J."/>
            <person name="Chen A."/>
            <person name="Kyrpides N."/>
            <person name="Mavromatis K."/>
            <person name="Markowitz V."/>
            <person name="Palaniappan K."/>
            <person name="Ivanova N."/>
            <person name="Schaumberg A."/>
            <person name="Pati A."/>
            <person name="Liolios K."/>
            <person name="Nordberg H.P."/>
            <person name="Cantor M.N."/>
            <person name="Hua S.X."/>
            <person name="Woyke T."/>
        </authorList>
    </citation>
    <scope>NUCLEOTIDE SEQUENCE [LARGE SCALE GENOMIC DNA]</scope>
    <source>
        <strain evidence="9 10">ARh 1</strain>
    </source>
</reference>
<evidence type="ECO:0000256" key="2">
    <source>
        <dbReference type="ARBA" id="ARBA00022801"/>
    </source>
</evidence>
<proteinExistence type="inferred from homology"/>
<evidence type="ECO:0000313" key="9">
    <source>
        <dbReference type="EMBL" id="AHE97193.1"/>
    </source>
</evidence>
<evidence type="ECO:0000256" key="5">
    <source>
        <dbReference type="ARBA" id="ARBA00045658"/>
    </source>
</evidence>
<dbReference type="InterPro" id="IPR036627">
    <property type="entry name" value="CobW-likC_sf"/>
</dbReference>
<dbReference type="InterPro" id="IPR051316">
    <property type="entry name" value="Zinc-reg_GTPase_activator"/>
</dbReference>
<evidence type="ECO:0000256" key="4">
    <source>
        <dbReference type="ARBA" id="ARBA00034320"/>
    </source>
</evidence>
<keyword evidence="2" id="KW-0378">Hydrolase</keyword>
<sequence>MPLTIIGGYLGAGKTTLLNRILTEEHGRRFGVIVNDFGAVNVDASLIANHEGDTISLTNGCICCSATDGTAEAIARIVKRSADFDHLIIETSGVAEPGKVARNAAGFRLPLDGVIVLADAEQLPEQAANRYAGRSVVAQLRQADLIVLNKVDLPSPARLDETRALIARHAPGVQVLETEQARLPHAVLFGVGHGTAVAESTSGPETTHEHTAGYVADLVERGPICRATFEEFAQEQMGQAIRAKGYVALSEALEVRYLFQKVGRRWTLVPDGSWGDKPPRTRIVKIRIREHQ</sequence>
<dbReference type="InterPro" id="IPR003495">
    <property type="entry name" value="CobW/HypB/UreG_nucleotide-bd"/>
</dbReference>
<keyword evidence="10" id="KW-1185">Reference proteome</keyword>
<dbReference type="GO" id="GO:0000166">
    <property type="term" value="F:nucleotide binding"/>
    <property type="evidence" value="ECO:0007669"/>
    <property type="project" value="UniProtKB-KW"/>
</dbReference>
<evidence type="ECO:0000256" key="3">
    <source>
        <dbReference type="ARBA" id="ARBA00023186"/>
    </source>
</evidence>
<evidence type="ECO:0000259" key="8">
    <source>
        <dbReference type="Pfam" id="PF07683"/>
    </source>
</evidence>
<protein>
    <submittedName>
        <fullName evidence="9">Cobalamin biosynthesis protein P47K</fullName>
    </submittedName>
</protein>
<dbReference type="SUPFAM" id="SSF52540">
    <property type="entry name" value="P-loop containing nucleoside triphosphate hydrolases"/>
    <property type="match status" value="1"/>
</dbReference>
<feature type="domain" description="CobW/HypB/UreG nucleotide-binding" evidence="7">
    <location>
        <begin position="2"/>
        <end position="175"/>
    </location>
</feature>
<evidence type="ECO:0000256" key="1">
    <source>
        <dbReference type="ARBA" id="ARBA00022741"/>
    </source>
</evidence>
<evidence type="ECO:0000259" key="7">
    <source>
        <dbReference type="Pfam" id="PF02492"/>
    </source>
</evidence>
<feature type="domain" description="CobW C-terminal" evidence="8">
    <location>
        <begin position="219"/>
        <end position="286"/>
    </location>
</feature>
<dbReference type="SUPFAM" id="SSF90002">
    <property type="entry name" value="Hypothetical protein YjiA, C-terminal domain"/>
    <property type="match status" value="1"/>
</dbReference>
<dbReference type="Gene3D" id="3.40.50.300">
    <property type="entry name" value="P-loop containing nucleotide triphosphate hydrolases"/>
    <property type="match status" value="1"/>
</dbReference>
<dbReference type="CDD" id="cd03112">
    <property type="entry name" value="CobW-like"/>
    <property type="match status" value="1"/>
</dbReference>
<evidence type="ECO:0000256" key="6">
    <source>
        <dbReference type="ARBA" id="ARBA00049117"/>
    </source>
</evidence>
<dbReference type="EMBL" id="CP007029">
    <property type="protein sequence ID" value="AHE97193.1"/>
    <property type="molecule type" value="Genomic_DNA"/>
</dbReference>
<gene>
    <name evidence="9" type="ORF">THITH_01680</name>
</gene>